<sequence>MFRSHAVRSLFYLALPLAGAVFFSGCSDDDDPVKEDVPELITTVELTFTPVGGGTAVKATATDPDGEGTDELKADGPIALKTGTVYTLDLKLYNGLLPETDEEYDVTKEVEEENDEHMFFFSWTANLFANPTGDGNIDNRENPVVYADLDENGLPVGLTTTWATKDGSSSNGAFRVVLKHQPDLKSATSGYNTGETDVDVSFVINVAE</sequence>
<keyword evidence="4" id="KW-1185">Reference proteome</keyword>
<evidence type="ECO:0000313" key="4">
    <source>
        <dbReference type="Proteomes" id="UP001319080"/>
    </source>
</evidence>
<name>A0AAP2E029_9BACT</name>
<feature type="region of interest" description="Disordered" evidence="1">
    <location>
        <begin position="55"/>
        <end position="74"/>
    </location>
</feature>
<gene>
    <name evidence="3" type="ORF">KK062_12205</name>
</gene>
<dbReference type="EMBL" id="JAHESE010000010">
    <property type="protein sequence ID" value="MBT1708994.1"/>
    <property type="molecule type" value="Genomic_DNA"/>
</dbReference>
<dbReference type="PROSITE" id="PS51257">
    <property type="entry name" value="PROKAR_LIPOPROTEIN"/>
    <property type="match status" value="1"/>
</dbReference>
<accession>A0AAP2E029</accession>
<dbReference type="Proteomes" id="UP001319080">
    <property type="component" value="Unassembled WGS sequence"/>
</dbReference>
<protein>
    <recommendedName>
        <fullName evidence="5">Type 1 periplasmic binding fold superfamily protein</fullName>
    </recommendedName>
</protein>
<evidence type="ECO:0000256" key="2">
    <source>
        <dbReference type="SAM" id="SignalP"/>
    </source>
</evidence>
<feature type="chain" id="PRO_5042853080" description="Type 1 periplasmic binding fold superfamily protein" evidence="2">
    <location>
        <begin position="21"/>
        <end position="208"/>
    </location>
</feature>
<feature type="signal peptide" evidence="2">
    <location>
        <begin position="1"/>
        <end position="20"/>
    </location>
</feature>
<keyword evidence="2" id="KW-0732">Signal</keyword>
<evidence type="ECO:0000313" key="3">
    <source>
        <dbReference type="EMBL" id="MBT1708994.1"/>
    </source>
</evidence>
<evidence type="ECO:0008006" key="5">
    <source>
        <dbReference type="Google" id="ProtNLM"/>
    </source>
</evidence>
<reference evidence="3 4" key="1">
    <citation type="submission" date="2021-05" db="EMBL/GenBank/DDBJ databases">
        <title>A Polyphasic approach of four new species of the genus Ohtaekwangia: Ohtaekwangia histidinii sp. nov., Ohtaekwangia cretensis sp. nov., Ohtaekwangia indiensis sp. nov., Ohtaekwangia reichenbachii sp. nov. from diverse environment.</title>
        <authorList>
            <person name="Octaviana S."/>
        </authorList>
    </citation>
    <scope>NUCLEOTIDE SEQUENCE [LARGE SCALE GENOMIC DNA]</scope>
    <source>
        <strain evidence="3 4">PWU5</strain>
    </source>
</reference>
<proteinExistence type="predicted"/>
<dbReference type="AlphaFoldDB" id="A0AAP2E029"/>
<organism evidence="3 4">
    <name type="scientific">Dawidia cretensis</name>
    <dbReference type="NCBI Taxonomy" id="2782350"/>
    <lineage>
        <taxon>Bacteria</taxon>
        <taxon>Pseudomonadati</taxon>
        <taxon>Bacteroidota</taxon>
        <taxon>Cytophagia</taxon>
        <taxon>Cytophagales</taxon>
        <taxon>Chryseotaleaceae</taxon>
        <taxon>Dawidia</taxon>
    </lineage>
</organism>
<evidence type="ECO:0000256" key="1">
    <source>
        <dbReference type="SAM" id="MobiDB-lite"/>
    </source>
</evidence>
<comment type="caution">
    <text evidence="3">The sequence shown here is derived from an EMBL/GenBank/DDBJ whole genome shotgun (WGS) entry which is preliminary data.</text>
</comment>